<name>A0ABW2NSY5_9BACL</name>
<protein>
    <submittedName>
        <fullName evidence="2">VOC family protein</fullName>
    </submittedName>
</protein>
<dbReference type="Proteomes" id="UP001596549">
    <property type="component" value="Unassembled WGS sequence"/>
</dbReference>
<dbReference type="SUPFAM" id="SSF54593">
    <property type="entry name" value="Glyoxalase/Bleomycin resistance protein/Dihydroxybiphenyl dioxygenase"/>
    <property type="match status" value="1"/>
</dbReference>
<proteinExistence type="predicted"/>
<dbReference type="CDD" id="cd06587">
    <property type="entry name" value="VOC"/>
    <property type="match status" value="1"/>
</dbReference>
<sequence length="123" mass="13817">MKLGAFSVSLTVKDINKSKAFYEKLGFETLGGELANNWLIMKNEDTVIGLFQGMFEKNILTFNPGWNQNAENVESFTDVRDIQKQLLEQGVVLQTKAEETGEGPAHFTIEDPDGNIILVDQHR</sequence>
<organism evidence="2 3">
    <name type="scientific">Fictibacillus iocasae</name>
    <dbReference type="NCBI Taxonomy" id="2715437"/>
    <lineage>
        <taxon>Bacteria</taxon>
        <taxon>Bacillati</taxon>
        <taxon>Bacillota</taxon>
        <taxon>Bacilli</taxon>
        <taxon>Bacillales</taxon>
        <taxon>Fictibacillaceae</taxon>
        <taxon>Fictibacillus</taxon>
    </lineage>
</organism>
<dbReference type="Pfam" id="PF00903">
    <property type="entry name" value="Glyoxalase"/>
    <property type="match status" value="1"/>
</dbReference>
<dbReference type="PANTHER" id="PTHR36503">
    <property type="entry name" value="BLR2520 PROTEIN"/>
    <property type="match status" value="1"/>
</dbReference>
<accession>A0ABW2NSY5</accession>
<evidence type="ECO:0000313" key="3">
    <source>
        <dbReference type="Proteomes" id="UP001596549"/>
    </source>
</evidence>
<dbReference type="InterPro" id="IPR029068">
    <property type="entry name" value="Glyas_Bleomycin-R_OHBP_Dase"/>
</dbReference>
<gene>
    <name evidence="2" type="ORF">ACFQPF_12365</name>
</gene>
<evidence type="ECO:0000313" key="2">
    <source>
        <dbReference type="EMBL" id="MFC7372464.1"/>
    </source>
</evidence>
<feature type="domain" description="Glyoxalase/fosfomycin resistance/dioxygenase" evidence="1">
    <location>
        <begin position="8"/>
        <end position="117"/>
    </location>
</feature>
<dbReference type="EMBL" id="JBHTCP010000041">
    <property type="protein sequence ID" value="MFC7372464.1"/>
    <property type="molecule type" value="Genomic_DNA"/>
</dbReference>
<dbReference type="PANTHER" id="PTHR36503:SF1">
    <property type="entry name" value="BLR2520 PROTEIN"/>
    <property type="match status" value="1"/>
</dbReference>
<keyword evidence="3" id="KW-1185">Reference proteome</keyword>
<dbReference type="Gene3D" id="3.10.180.10">
    <property type="entry name" value="2,3-Dihydroxybiphenyl 1,2-Dioxygenase, domain 1"/>
    <property type="match status" value="1"/>
</dbReference>
<comment type="caution">
    <text evidence="2">The sequence shown here is derived from an EMBL/GenBank/DDBJ whole genome shotgun (WGS) entry which is preliminary data.</text>
</comment>
<dbReference type="RefSeq" id="WP_379750045.1">
    <property type="nucleotide sequence ID" value="NZ_JBHTCP010000041.1"/>
</dbReference>
<reference evidence="3" key="1">
    <citation type="journal article" date="2019" name="Int. J. Syst. Evol. Microbiol.">
        <title>The Global Catalogue of Microorganisms (GCM) 10K type strain sequencing project: providing services to taxonomists for standard genome sequencing and annotation.</title>
        <authorList>
            <consortium name="The Broad Institute Genomics Platform"/>
            <consortium name="The Broad Institute Genome Sequencing Center for Infectious Disease"/>
            <person name="Wu L."/>
            <person name="Ma J."/>
        </authorList>
    </citation>
    <scope>NUCLEOTIDE SEQUENCE [LARGE SCALE GENOMIC DNA]</scope>
    <source>
        <strain evidence="3">NBRC 106396</strain>
    </source>
</reference>
<dbReference type="InterPro" id="IPR004360">
    <property type="entry name" value="Glyas_Fos-R_dOase_dom"/>
</dbReference>
<evidence type="ECO:0000259" key="1">
    <source>
        <dbReference type="Pfam" id="PF00903"/>
    </source>
</evidence>